<feature type="region of interest" description="Disordered" evidence="1">
    <location>
        <begin position="27"/>
        <end position="47"/>
    </location>
</feature>
<proteinExistence type="predicted"/>
<dbReference type="Proteomes" id="UP001596138">
    <property type="component" value="Unassembled WGS sequence"/>
</dbReference>
<accession>A0ABW1SX70</accession>
<name>A0ABW1SX70_9ACTN</name>
<keyword evidence="3" id="KW-1185">Reference proteome</keyword>
<evidence type="ECO:0000313" key="3">
    <source>
        <dbReference type="Proteomes" id="UP001596138"/>
    </source>
</evidence>
<protein>
    <submittedName>
        <fullName evidence="2">Uncharacterized protein</fullName>
    </submittedName>
</protein>
<dbReference type="RefSeq" id="WP_386763500.1">
    <property type="nucleotide sequence ID" value="NZ_JBHSTI010000002.1"/>
</dbReference>
<reference evidence="3" key="1">
    <citation type="journal article" date="2019" name="Int. J. Syst. Evol. Microbiol.">
        <title>The Global Catalogue of Microorganisms (GCM) 10K type strain sequencing project: providing services to taxonomists for standard genome sequencing and annotation.</title>
        <authorList>
            <consortium name="The Broad Institute Genomics Platform"/>
            <consortium name="The Broad Institute Genome Sequencing Center for Infectious Disease"/>
            <person name="Wu L."/>
            <person name="Ma J."/>
        </authorList>
    </citation>
    <scope>NUCLEOTIDE SEQUENCE [LARGE SCALE GENOMIC DNA]</scope>
    <source>
        <strain evidence="3">CGMCC 4.7317</strain>
    </source>
</reference>
<sequence>MHIARETARVAVPPLLAACVVALIVSDPGTRPDGSSAPAPGTLSVGR</sequence>
<dbReference type="EMBL" id="JBHSTI010000002">
    <property type="protein sequence ID" value="MFC6236455.1"/>
    <property type="molecule type" value="Genomic_DNA"/>
</dbReference>
<gene>
    <name evidence="2" type="ORF">ACFQGU_01090</name>
</gene>
<evidence type="ECO:0000313" key="2">
    <source>
        <dbReference type="EMBL" id="MFC6236455.1"/>
    </source>
</evidence>
<comment type="caution">
    <text evidence="2">The sequence shown here is derived from an EMBL/GenBank/DDBJ whole genome shotgun (WGS) entry which is preliminary data.</text>
</comment>
<evidence type="ECO:0000256" key="1">
    <source>
        <dbReference type="SAM" id="MobiDB-lite"/>
    </source>
</evidence>
<organism evidence="2 3">
    <name type="scientific">Longivirga aurantiaca</name>
    <dbReference type="NCBI Taxonomy" id="1837743"/>
    <lineage>
        <taxon>Bacteria</taxon>
        <taxon>Bacillati</taxon>
        <taxon>Actinomycetota</taxon>
        <taxon>Actinomycetes</taxon>
        <taxon>Sporichthyales</taxon>
        <taxon>Sporichthyaceae</taxon>
        <taxon>Longivirga</taxon>
    </lineage>
</organism>